<dbReference type="PANTHER" id="PTHR31836">
    <property type="match status" value="1"/>
</dbReference>
<dbReference type="Gene3D" id="2.40.40.10">
    <property type="entry name" value="RlpA-like domain"/>
    <property type="match status" value="1"/>
</dbReference>
<reference evidence="4" key="1">
    <citation type="journal article" date="2014" name="Proc. Natl. Acad. Sci. U.S.A.">
        <title>Extensive sampling of basidiomycete genomes demonstrates inadequacy of the white-rot/brown-rot paradigm for wood decay fungi.</title>
        <authorList>
            <person name="Riley R."/>
            <person name="Salamov A.A."/>
            <person name="Brown D.W."/>
            <person name="Nagy L.G."/>
            <person name="Floudas D."/>
            <person name="Held B.W."/>
            <person name="Levasseur A."/>
            <person name="Lombard V."/>
            <person name="Morin E."/>
            <person name="Otillar R."/>
            <person name="Lindquist E.A."/>
            <person name="Sun H."/>
            <person name="LaButti K.M."/>
            <person name="Schmutz J."/>
            <person name="Jabbour D."/>
            <person name="Luo H."/>
            <person name="Baker S.E."/>
            <person name="Pisabarro A.G."/>
            <person name="Walton J.D."/>
            <person name="Blanchette R.A."/>
            <person name="Henrissat B."/>
            <person name="Martin F."/>
            <person name="Cullen D."/>
            <person name="Hibbett D.S."/>
            <person name="Grigoriev I.V."/>
        </authorList>
    </citation>
    <scope>NUCLEOTIDE SEQUENCE [LARGE SCALE GENOMIC DNA]</scope>
    <source>
        <strain evidence="4">FD-172 SS1</strain>
    </source>
</reference>
<sequence length="132" mass="13767">MLHTLYTWIFTVLLCCTCASSAPIADAGAQGGASYSGSATFYGAGSGACGSVSSPDDYIVAISQAQYGASSAVSNYCYKTVTITHNGKTAQAKVVDDCEGCGFGDLDMSKALFTFFESPDVGRFPIKWSYVS</sequence>
<evidence type="ECO:0000256" key="2">
    <source>
        <dbReference type="SAM" id="SignalP"/>
    </source>
</evidence>
<dbReference type="InterPro" id="IPR036908">
    <property type="entry name" value="RlpA-like_sf"/>
</dbReference>
<proteinExistence type="predicted"/>
<dbReference type="AlphaFoldDB" id="A0A067MXF5"/>
<dbReference type="InParanoid" id="A0A067MXF5"/>
<evidence type="ECO:0000313" key="4">
    <source>
        <dbReference type="Proteomes" id="UP000027195"/>
    </source>
</evidence>
<dbReference type="STRING" id="930990.A0A067MXF5"/>
<dbReference type="Proteomes" id="UP000027195">
    <property type="component" value="Unassembled WGS sequence"/>
</dbReference>
<keyword evidence="4" id="KW-1185">Reference proteome</keyword>
<protein>
    <recommendedName>
        <fullName evidence="5">RlpA-like protein double-psi beta-barrel domain-containing protein</fullName>
    </recommendedName>
</protein>
<organism evidence="3 4">
    <name type="scientific">Botryobasidium botryosum (strain FD-172 SS1)</name>
    <dbReference type="NCBI Taxonomy" id="930990"/>
    <lineage>
        <taxon>Eukaryota</taxon>
        <taxon>Fungi</taxon>
        <taxon>Dikarya</taxon>
        <taxon>Basidiomycota</taxon>
        <taxon>Agaricomycotina</taxon>
        <taxon>Agaricomycetes</taxon>
        <taxon>Cantharellales</taxon>
        <taxon>Botryobasidiaceae</taxon>
        <taxon>Botryobasidium</taxon>
    </lineage>
</organism>
<dbReference type="HOGENOM" id="CLU_047639_6_0_1"/>
<keyword evidence="1 2" id="KW-0732">Signal</keyword>
<evidence type="ECO:0000313" key="3">
    <source>
        <dbReference type="EMBL" id="KDQ19350.1"/>
    </source>
</evidence>
<accession>A0A067MXF5</accession>
<evidence type="ECO:0000256" key="1">
    <source>
        <dbReference type="ARBA" id="ARBA00022729"/>
    </source>
</evidence>
<dbReference type="PANTHER" id="PTHR31836:SF28">
    <property type="entry name" value="SRCR DOMAIN-CONTAINING PROTEIN-RELATED"/>
    <property type="match status" value="1"/>
</dbReference>
<dbReference type="EMBL" id="KL198019">
    <property type="protein sequence ID" value="KDQ19350.1"/>
    <property type="molecule type" value="Genomic_DNA"/>
</dbReference>
<dbReference type="SUPFAM" id="SSF50685">
    <property type="entry name" value="Barwin-like endoglucanases"/>
    <property type="match status" value="1"/>
</dbReference>
<dbReference type="InterPro" id="IPR051477">
    <property type="entry name" value="Expansin_CellWall"/>
</dbReference>
<dbReference type="OrthoDB" id="623670at2759"/>
<evidence type="ECO:0008006" key="5">
    <source>
        <dbReference type="Google" id="ProtNLM"/>
    </source>
</evidence>
<name>A0A067MXF5_BOTB1</name>
<feature type="signal peptide" evidence="2">
    <location>
        <begin position="1"/>
        <end position="21"/>
    </location>
</feature>
<feature type="chain" id="PRO_5001641622" description="RlpA-like protein double-psi beta-barrel domain-containing protein" evidence="2">
    <location>
        <begin position="22"/>
        <end position="132"/>
    </location>
</feature>
<dbReference type="CDD" id="cd22191">
    <property type="entry name" value="DPBB_RlpA_EXP_N-like"/>
    <property type="match status" value="1"/>
</dbReference>
<gene>
    <name evidence="3" type="ORF">BOTBODRAFT_51776</name>
</gene>